<evidence type="ECO:0000256" key="1">
    <source>
        <dbReference type="SAM" id="MobiDB-lite"/>
    </source>
</evidence>
<protein>
    <submittedName>
        <fullName evidence="2">Uncharacterized protein</fullName>
    </submittedName>
</protein>
<dbReference type="Proteomes" id="UP000263377">
    <property type="component" value="Unassembled WGS sequence"/>
</dbReference>
<dbReference type="RefSeq" id="WP_117486813.1">
    <property type="nucleotide sequence ID" value="NZ_QVIG01000001.1"/>
</dbReference>
<accession>A0A372ZQZ8</accession>
<dbReference type="EMBL" id="QVIG01000001">
    <property type="protein sequence ID" value="RGD58161.1"/>
    <property type="molecule type" value="Genomic_DNA"/>
</dbReference>
<reference evidence="2 3" key="1">
    <citation type="submission" date="2018-08" db="EMBL/GenBank/DDBJ databases">
        <title>Diversity &amp; Physiological Properties of Lignin-Decomposing Actinobacteria from Soil.</title>
        <authorList>
            <person name="Roh S.G."/>
            <person name="Kim S.B."/>
        </authorList>
    </citation>
    <scope>NUCLEOTIDE SEQUENCE [LARGE SCALE GENOMIC DNA]</scope>
    <source>
        <strain evidence="2 3">MMS17-GH009</strain>
    </source>
</reference>
<evidence type="ECO:0000313" key="2">
    <source>
        <dbReference type="EMBL" id="RGD58161.1"/>
    </source>
</evidence>
<evidence type="ECO:0000313" key="3">
    <source>
        <dbReference type="Proteomes" id="UP000263377"/>
    </source>
</evidence>
<organism evidence="2 3">
    <name type="scientific">Kitasatospora xanthocidica</name>
    <dbReference type="NCBI Taxonomy" id="83382"/>
    <lineage>
        <taxon>Bacteria</taxon>
        <taxon>Bacillati</taxon>
        <taxon>Actinomycetota</taxon>
        <taxon>Actinomycetes</taxon>
        <taxon>Kitasatosporales</taxon>
        <taxon>Streptomycetaceae</taxon>
        <taxon>Kitasatospora</taxon>
    </lineage>
</organism>
<feature type="compositionally biased region" description="Low complexity" evidence="1">
    <location>
        <begin position="100"/>
        <end position="127"/>
    </location>
</feature>
<keyword evidence="3" id="KW-1185">Reference proteome</keyword>
<sequence length="200" mass="21555">MGQKIIRFSDLTGKHAESDADLVRVVVLRHPDLTDGPVEIDALAGELGGVRELALDLVTVELHHPDRAEPQTVVMEAATFDRLASAAPMAEVLRGARPAARTAARETAPTPVREAAPTAVRGAAPAAGRERVDHAGLEHAGRPHQGRTTEAEKQVVQEHLEEINERLATEGVRTIDPANVEHVTQYRLDTLARETGVMFG</sequence>
<feature type="region of interest" description="Disordered" evidence="1">
    <location>
        <begin position="100"/>
        <end position="130"/>
    </location>
</feature>
<name>A0A372ZQZ8_9ACTN</name>
<dbReference type="AlphaFoldDB" id="A0A372ZQZ8"/>
<proteinExistence type="predicted"/>
<comment type="caution">
    <text evidence="2">The sequence shown here is derived from an EMBL/GenBank/DDBJ whole genome shotgun (WGS) entry which is preliminary data.</text>
</comment>
<gene>
    <name evidence="2" type="ORF">DR950_10495</name>
</gene>